<evidence type="ECO:0000256" key="4">
    <source>
        <dbReference type="ARBA" id="ARBA00023180"/>
    </source>
</evidence>
<reference evidence="8 9" key="1">
    <citation type="submission" date="2024-02" db="EMBL/GenBank/DDBJ databases">
        <authorList>
            <person name="Daric V."/>
            <person name="Darras S."/>
        </authorList>
    </citation>
    <scope>NUCLEOTIDE SEQUENCE [LARGE SCALE GENOMIC DNA]</scope>
</reference>
<dbReference type="InterPro" id="IPR009003">
    <property type="entry name" value="Peptidase_S1_PA"/>
</dbReference>
<keyword evidence="6" id="KW-0732">Signal</keyword>
<evidence type="ECO:0000313" key="9">
    <source>
        <dbReference type="Proteomes" id="UP001642483"/>
    </source>
</evidence>
<dbReference type="Pfam" id="PF00089">
    <property type="entry name" value="Trypsin"/>
    <property type="match status" value="1"/>
</dbReference>
<evidence type="ECO:0000256" key="6">
    <source>
        <dbReference type="SAM" id="SignalP"/>
    </source>
</evidence>
<protein>
    <recommendedName>
        <fullName evidence="7">Peptidase S1 domain-containing protein</fullName>
    </recommendedName>
</protein>
<dbReference type="InterPro" id="IPR001314">
    <property type="entry name" value="Peptidase_S1A"/>
</dbReference>
<dbReference type="Proteomes" id="UP001642483">
    <property type="component" value="Unassembled WGS sequence"/>
</dbReference>
<feature type="chain" id="PRO_5045947333" description="Peptidase S1 domain-containing protein" evidence="6">
    <location>
        <begin position="22"/>
        <end position="468"/>
    </location>
</feature>
<feature type="domain" description="Peptidase S1" evidence="7">
    <location>
        <begin position="199"/>
        <end position="463"/>
    </location>
</feature>
<dbReference type="PROSITE" id="PS00134">
    <property type="entry name" value="TRYPSIN_HIS"/>
    <property type="match status" value="1"/>
</dbReference>
<organism evidence="8 9">
    <name type="scientific">Clavelina lepadiformis</name>
    <name type="common">Light-bulb sea squirt</name>
    <name type="synonym">Ascidia lepadiformis</name>
    <dbReference type="NCBI Taxonomy" id="159417"/>
    <lineage>
        <taxon>Eukaryota</taxon>
        <taxon>Metazoa</taxon>
        <taxon>Chordata</taxon>
        <taxon>Tunicata</taxon>
        <taxon>Ascidiacea</taxon>
        <taxon>Aplousobranchia</taxon>
        <taxon>Clavelinidae</taxon>
        <taxon>Clavelina</taxon>
    </lineage>
</organism>
<keyword evidence="9" id="KW-1185">Reference proteome</keyword>
<dbReference type="PROSITE" id="PS50240">
    <property type="entry name" value="TRYPSIN_DOM"/>
    <property type="match status" value="1"/>
</dbReference>
<evidence type="ECO:0000313" key="8">
    <source>
        <dbReference type="EMBL" id="CAK8683125.1"/>
    </source>
</evidence>
<dbReference type="Gene3D" id="2.40.10.10">
    <property type="entry name" value="Trypsin-like serine proteases"/>
    <property type="match status" value="3"/>
</dbReference>
<feature type="signal peptide" evidence="6">
    <location>
        <begin position="1"/>
        <end position="21"/>
    </location>
</feature>
<comment type="caution">
    <text evidence="8">The sequence shown here is derived from an EMBL/GenBank/DDBJ whole genome shotgun (WGS) entry which is preliminary data.</text>
</comment>
<accession>A0ABP0FVD9</accession>
<keyword evidence="1 5" id="KW-0645">Protease</keyword>
<dbReference type="SMART" id="SM00020">
    <property type="entry name" value="Tryp_SPc"/>
    <property type="match status" value="1"/>
</dbReference>
<keyword evidence="4" id="KW-0325">Glycoprotein</keyword>
<dbReference type="PRINTS" id="PR00722">
    <property type="entry name" value="CHYMOTRYPSIN"/>
</dbReference>
<dbReference type="SUPFAM" id="SSF50494">
    <property type="entry name" value="Trypsin-like serine proteases"/>
    <property type="match status" value="1"/>
</dbReference>
<evidence type="ECO:0000259" key="7">
    <source>
        <dbReference type="PROSITE" id="PS50240"/>
    </source>
</evidence>
<dbReference type="CDD" id="cd00190">
    <property type="entry name" value="Tryp_SPc"/>
    <property type="match status" value="1"/>
</dbReference>
<dbReference type="InterPro" id="IPR001254">
    <property type="entry name" value="Trypsin_dom"/>
</dbReference>
<dbReference type="PROSITE" id="PS00135">
    <property type="entry name" value="TRYPSIN_SER"/>
    <property type="match status" value="1"/>
</dbReference>
<keyword evidence="2 5" id="KW-0720">Serine protease</keyword>
<dbReference type="InterPro" id="IPR043504">
    <property type="entry name" value="Peptidase_S1_PA_chymotrypsin"/>
</dbReference>
<keyword evidence="3" id="KW-1015">Disulfide bond</keyword>
<dbReference type="InterPro" id="IPR033116">
    <property type="entry name" value="TRYPSIN_SER"/>
</dbReference>
<dbReference type="PANTHER" id="PTHR24252">
    <property type="entry name" value="ACROSIN-RELATED"/>
    <property type="match status" value="1"/>
</dbReference>
<sequence>MYSRLLALLFCQLCIVFSVQGKKYIFLDVNKPINTGDEIILEGTFLNKVSQVRLISDSTSCTGGTPRGSGKPPQCQPLVLLFRPRRHLIQALFHGADNEFADVMLHSVYHKDISKFQSFRLLILVGARNYTIQLNGTPILVVDDQIGHENIVKMRSYGGDFVEYYVIHKNLEERDRTVDVRSSVECGARPGLSTAASRIIGGENAKPGEFPWQAALRRKTVVPWGRNHLCGASIIKSCWLITAAHCVANAGTRNYLVRVGDLYNDEDQAGNIYSEDQQEYDIKNVFIPENYTHFPTPRNDIALIELQPPNDTPSTCIRFSKFVQPICLPLSGDAVDTKSICEISGWGAMNWTDTFGASRYPHVMQKAKVSIQNHGICRTKYGRDRSGNFRLVPNTVCAADPGIDSCQGDSGGPLACMRDINGMGTNFILWGVTSWGDGCAHKTKPGIYTRVASFLDFIQSHVERPPQI</sequence>
<proteinExistence type="predicted"/>
<evidence type="ECO:0000256" key="5">
    <source>
        <dbReference type="RuleBase" id="RU363034"/>
    </source>
</evidence>
<dbReference type="PANTHER" id="PTHR24252:SF27">
    <property type="entry name" value="TRANSMEMBRANE PROTEASE SERINE 3-LIKE"/>
    <property type="match status" value="1"/>
</dbReference>
<dbReference type="InterPro" id="IPR018114">
    <property type="entry name" value="TRYPSIN_HIS"/>
</dbReference>
<keyword evidence="5" id="KW-0378">Hydrolase</keyword>
<evidence type="ECO:0000256" key="2">
    <source>
        <dbReference type="ARBA" id="ARBA00022825"/>
    </source>
</evidence>
<dbReference type="EMBL" id="CAWYQH010000096">
    <property type="protein sequence ID" value="CAK8683125.1"/>
    <property type="molecule type" value="Genomic_DNA"/>
</dbReference>
<evidence type="ECO:0000256" key="1">
    <source>
        <dbReference type="ARBA" id="ARBA00022670"/>
    </source>
</evidence>
<evidence type="ECO:0000256" key="3">
    <source>
        <dbReference type="ARBA" id="ARBA00023157"/>
    </source>
</evidence>
<name>A0ABP0FVD9_CLALP</name>
<gene>
    <name evidence="8" type="ORF">CVLEPA_LOCUS14230</name>
</gene>